<evidence type="ECO:0000256" key="10">
    <source>
        <dbReference type="ARBA" id="ARBA00023146"/>
    </source>
</evidence>
<keyword evidence="10 14" id="KW-0030">Aminoacyl-tRNA synthetase</keyword>
<evidence type="ECO:0000256" key="2">
    <source>
        <dbReference type="ARBA" id="ARBA00004496"/>
    </source>
</evidence>
<evidence type="ECO:0000259" key="17">
    <source>
        <dbReference type="Pfam" id="PF00133"/>
    </source>
</evidence>
<evidence type="ECO:0000256" key="3">
    <source>
        <dbReference type="ARBA" id="ARBA00005594"/>
    </source>
</evidence>
<dbReference type="Proteomes" id="UP000799757">
    <property type="component" value="Unassembled WGS sequence"/>
</dbReference>
<keyword evidence="6 14" id="KW-0436">Ligase</keyword>
<keyword evidence="15" id="KW-0175">Coiled coil</keyword>
<dbReference type="SUPFAM" id="SSF52374">
    <property type="entry name" value="Nucleotidylyl transferase"/>
    <property type="match status" value="1"/>
</dbReference>
<dbReference type="GO" id="GO:0005524">
    <property type="term" value="F:ATP binding"/>
    <property type="evidence" value="ECO:0007669"/>
    <property type="project" value="UniProtKB-KW"/>
</dbReference>
<dbReference type="PROSITE" id="PS00178">
    <property type="entry name" value="AA_TRNA_LIGASE_I"/>
    <property type="match status" value="1"/>
</dbReference>
<dbReference type="FunFam" id="3.90.740.10:FF:000005">
    <property type="entry name" value="Valine--tRNA ligase, mitochondrial"/>
    <property type="match status" value="1"/>
</dbReference>
<dbReference type="FunFam" id="1.10.730.10:FF:000009">
    <property type="entry name" value="Valine--tRNA ligase, mitochondrial"/>
    <property type="match status" value="1"/>
</dbReference>
<dbReference type="InterPro" id="IPR013155">
    <property type="entry name" value="M/V/L/I-tRNA-synth_anticd-bd"/>
</dbReference>
<evidence type="ECO:0000256" key="12">
    <source>
        <dbReference type="ARBA" id="ARBA00040837"/>
    </source>
</evidence>
<feature type="compositionally biased region" description="Basic and acidic residues" evidence="16">
    <location>
        <begin position="51"/>
        <end position="78"/>
    </location>
</feature>
<feature type="coiled-coil region" evidence="15">
    <location>
        <begin position="1037"/>
        <end position="1064"/>
    </location>
</feature>
<dbReference type="AlphaFoldDB" id="A0A6A6WQ44"/>
<dbReference type="PANTHER" id="PTHR11946">
    <property type="entry name" value="VALYL-TRNA SYNTHETASES"/>
    <property type="match status" value="1"/>
</dbReference>
<dbReference type="GO" id="GO:0006438">
    <property type="term" value="P:valyl-tRNA aminoacylation"/>
    <property type="evidence" value="ECO:0007669"/>
    <property type="project" value="InterPro"/>
</dbReference>
<evidence type="ECO:0000256" key="16">
    <source>
        <dbReference type="SAM" id="MobiDB-lite"/>
    </source>
</evidence>
<keyword evidence="8 14" id="KW-0067">ATP-binding</keyword>
<dbReference type="CDD" id="cd00817">
    <property type="entry name" value="ValRS_core"/>
    <property type="match status" value="1"/>
</dbReference>
<reference evidence="19" key="1">
    <citation type="journal article" date="2020" name="Stud. Mycol.">
        <title>101 Dothideomycetes genomes: a test case for predicting lifestyles and emergence of pathogens.</title>
        <authorList>
            <person name="Haridas S."/>
            <person name="Albert R."/>
            <person name="Binder M."/>
            <person name="Bloem J."/>
            <person name="Labutti K."/>
            <person name="Salamov A."/>
            <person name="Andreopoulos B."/>
            <person name="Baker S."/>
            <person name="Barry K."/>
            <person name="Bills G."/>
            <person name="Bluhm B."/>
            <person name="Cannon C."/>
            <person name="Castanera R."/>
            <person name="Culley D."/>
            <person name="Daum C."/>
            <person name="Ezra D."/>
            <person name="Gonzalez J."/>
            <person name="Henrissat B."/>
            <person name="Kuo A."/>
            <person name="Liang C."/>
            <person name="Lipzen A."/>
            <person name="Lutzoni F."/>
            <person name="Magnuson J."/>
            <person name="Mondo S."/>
            <person name="Nolan M."/>
            <person name="Ohm R."/>
            <person name="Pangilinan J."/>
            <person name="Park H.-J."/>
            <person name="Ramirez L."/>
            <person name="Alfaro M."/>
            <person name="Sun H."/>
            <person name="Tritt A."/>
            <person name="Yoshinaga Y."/>
            <person name="Zwiers L.-H."/>
            <person name="Turgeon B."/>
            <person name="Goodwin S."/>
            <person name="Spatafora J."/>
            <person name="Crous P."/>
            <person name="Grigoriev I."/>
        </authorList>
    </citation>
    <scope>NUCLEOTIDE SEQUENCE</scope>
    <source>
        <strain evidence="19">CBS 109.77</strain>
    </source>
</reference>
<dbReference type="InterPro" id="IPR009080">
    <property type="entry name" value="tRNAsynth_Ia_anticodon-bd"/>
</dbReference>
<dbReference type="InterPro" id="IPR009008">
    <property type="entry name" value="Val/Leu/Ile-tRNA-synth_edit"/>
</dbReference>
<dbReference type="NCBIfam" id="TIGR00422">
    <property type="entry name" value="valS"/>
    <property type="match status" value="1"/>
</dbReference>
<dbReference type="InterPro" id="IPR014729">
    <property type="entry name" value="Rossmann-like_a/b/a_fold"/>
</dbReference>
<evidence type="ECO:0000256" key="5">
    <source>
        <dbReference type="ARBA" id="ARBA00022490"/>
    </source>
</evidence>
<evidence type="ECO:0000259" key="18">
    <source>
        <dbReference type="Pfam" id="PF08264"/>
    </source>
</evidence>
<evidence type="ECO:0000256" key="15">
    <source>
        <dbReference type="SAM" id="Coils"/>
    </source>
</evidence>
<keyword evidence="20" id="KW-1185">Reference proteome</keyword>
<gene>
    <name evidence="19" type="ORF">K505DRAFT_380513</name>
</gene>
<comment type="subcellular location">
    <subcellularLocation>
        <location evidence="2">Cytoplasm</location>
    </subcellularLocation>
    <subcellularLocation>
        <location evidence="1">Mitochondrion</location>
    </subcellularLocation>
</comment>
<dbReference type="EC" id="6.1.1.9" evidence="4"/>
<feature type="compositionally biased region" description="Polar residues" evidence="16">
    <location>
        <begin position="35"/>
        <end position="45"/>
    </location>
</feature>
<dbReference type="FunFam" id="3.40.50.620:FF:000078">
    <property type="entry name" value="Valine--tRNA ligase, mitochondrial"/>
    <property type="match status" value="1"/>
</dbReference>
<dbReference type="GO" id="GO:0002161">
    <property type="term" value="F:aminoacyl-tRNA deacylase activity"/>
    <property type="evidence" value="ECO:0007669"/>
    <property type="project" value="InterPro"/>
</dbReference>
<evidence type="ECO:0000256" key="4">
    <source>
        <dbReference type="ARBA" id="ARBA00013169"/>
    </source>
</evidence>
<organism evidence="19 20">
    <name type="scientific">Melanomma pulvis-pyrius CBS 109.77</name>
    <dbReference type="NCBI Taxonomy" id="1314802"/>
    <lineage>
        <taxon>Eukaryota</taxon>
        <taxon>Fungi</taxon>
        <taxon>Dikarya</taxon>
        <taxon>Ascomycota</taxon>
        <taxon>Pezizomycotina</taxon>
        <taxon>Dothideomycetes</taxon>
        <taxon>Pleosporomycetidae</taxon>
        <taxon>Pleosporales</taxon>
        <taxon>Melanommataceae</taxon>
        <taxon>Melanomma</taxon>
    </lineage>
</organism>
<keyword evidence="7 14" id="KW-0547">Nucleotide-binding</keyword>
<dbReference type="InterPro" id="IPR002303">
    <property type="entry name" value="Valyl-tRNA_ligase"/>
</dbReference>
<protein>
    <recommendedName>
        <fullName evidence="12">Valine--tRNA ligase, mitochondrial</fullName>
        <ecNumber evidence="4">6.1.1.9</ecNumber>
    </recommendedName>
    <alternativeName>
        <fullName evidence="11">Valyl-tRNA synthetase</fullName>
    </alternativeName>
</protein>
<dbReference type="GO" id="GO:0005829">
    <property type="term" value="C:cytosol"/>
    <property type="evidence" value="ECO:0007669"/>
    <property type="project" value="TreeGrafter"/>
</dbReference>
<dbReference type="InterPro" id="IPR002300">
    <property type="entry name" value="aa-tRNA-synth_Ia"/>
</dbReference>
<feature type="compositionally biased region" description="Basic and acidic residues" evidence="16">
    <location>
        <begin position="97"/>
        <end position="109"/>
    </location>
</feature>
<dbReference type="GO" id="GO:0004832">
    <property type="term" value="F:valine-tRNA ligase activity"/>
    <property type="evidence" value="ECO:0007669"/>
    <property type="project" value="UniProtKB-EC"/>
</dbReference>
<dbReference type="Gene3D" id="1.10.730.10">
    <property type="entry name" value="Isoleucyl-tRNA Synthetase, Domain 1"/>
    <property type="match status" value="1"/>
</dbReference>
<dbReference type="InterPro" id="IPR033705">
    <property type="entry name" value="Anticodon_Ia_Val"/>
</dbReference>
<feature type="compositionally biased region" description="Polar residues" evidence="16">
    <location>
        <begin position="8"/>
        <end position="18"/>
    </location>
</feature>
<comment type="similarity">
    <text evidence="3 14">Belongs to the class-I aminoacyl-tRNA synthetase family.</text>
</comment>
<dbReference type="CDD" id="cd07962">
    <property type="entry name" value="Anticodon_Ia_Val"/>
    <property type="match status" value="1"/>
</dbReference>
<dbReference type="Gene3D" id="3.40.50.620">
    <property type="entry name" value="HUPs"/>
    <property type="match status" value="2"/>
</dbReference>
<comment type="catalytic activity">
    <reaction evidence="13">
        <text>tRNA(Val) + L-valine + ATP = L-valyl-tRNA(Val) + AMP + diphosphate</text>
        <dbReference type="Rhea" id="RHEA:10704"/>
        <dbReference type="Rhea" id="RHEA-COMP:9672"/>
        <dbReference type="Rhea" id="RHEA-COMP:9708"/>
        <dbReference type="ChEBI" id="CHEBI:30616"/>
        <dbReference type="ChEBI" id="CHEBI:33019"/>
        <dbReference type="ChEBI" id="CHEBI:57762"/>
        <dbReference type="ChEBI" id="CHEBI:78442"/>
        <dbReference type="ChEBI" id="CHEBI:78537"/>
        <dbReference type="ChEBI" id="CHEBI:456215"/>
        <dbReference type="EC" id="6.1.1.9"/>
    </reaction>
</comment>
<dbReference type="PANTHER" id="PTHR11946:SF109">
    <property type="entry name" value="VALINE--TRNA LIGASE"/>
    <property type="match status" value="1"/>
</dbReference>
<keyword evidence="5" id="KW-0963">Cytoplasm</keyword>
<evidence type="ECO:0000313" key="19">
    <source>
        <dbReference type="EMBL" id="KAF2786048.1"/>
    </source>
</evidence>
<feature type="domain" description="Aminoacyl-tRNA synthetase class Ia" evidence="17">
    <location>
        <begin position="148"/>
        <end position="778"/>
    </location>
</feature>
<proteinExistence type="inferred from homology"/>
<dbReference type="InterPro" id="IPR001412">
    <property type="entry name" value="aa-tRNA-synth_I_CS"/>
</dbReference>
<feature type="domain" description="Methionyl/Valyl/Leucyl/Isoleucyl-tRNA synthetase anticodon-binding" evidence="18">
    <location>
        <begin position="823"/>
        <end position="972"/>
    </location>
</feature>
<evidence type="ECO:0000313" key="20">
    <source>
        <dbReference type="Proteomes" id="UP000799757"/>
    </source>
</evidence>
<dbReference type="OrthoDB" id="629407at2759"/>
<keyword evidence="9 14" id="KW-0648">Protein biosynthesis</keyword>
<dbReference type="NCBIfam" id="NF004349">
    <property type="entry name" value="PRK05729.1"/>
    <property type="match status" value="1"/>
</dbReference>
<sequence length="1108" mass="124963">MALDAASHSATGNKTGPVTSAPPPGDPDTKPALLDSTNTEATGQNAPGCDDGGKGVEKVKTEKELEKERKKAEKDARFKTKKAAKAEASYGEGAGKGGEKKEKKKKADEEQLGEYVEETKKGEKKILKPLDDSPFTKAYVPKVVESAWNDWWDKEGFYKPEYNVEHRSELAKKKGSFTIPMPPPNVTGKLHCGHALATAVQDVLIRWHRMQGYQTLYLPGCDHAGISTQSVVENMLWRRQKKTRHDLGRSKFLETVMEWKNDHHDWIVSVLKRMGGSFDWTREAFTMDENLSAAVTETFVRLHEEGFIYRSNRLVNWCTQLNTALSNLEVDNKEIPGRTLLDVPGYERKVEFGVLTSFKYPIDGKEGEYITVATTRPETMLGDTAIAVHPNDDRYKHLIETGAKAKHPFLDRLLPIIADNYVDPAFGTGAVKITPAHDPNDFAIGKCHNLEFINILTDDGYLNSNAGSFEGQKRFDARYSVVNKLTELGLFVKKEDNAMKVPLCNKSKDVIEPLQKPQWWMKMKELSKPAIQVVKDGEIKIRPETSERVYYHWMENINDWCLSRQLWWGHQIPAYFVKIEGRDNDSPDNDSSDNELWVTGRTLEEATKKAEDRFKGERFTLNRDEDVLDTWFSSGLWPFSTLGWPKETTDFKELFPTSVLETGWDILPFWVARMIFLSLKLTGKVPFKEVYCHSLIRDSEGRKMSKSLGNVVDPIDIMTGISLQALKDKLRIGNLDPKELKTAEKYQNTAFPQGIPECGADALRMALCSYTGGGDISFDVSVIHGYRKFGNKLYQATKYALKRLGEFTPSSKIQKTGKETLPERWVLHKLATASRDINEHLTARDFSLAAQVGYKYFLNNLCDVFIENSKAILEDGSAEQKEATKQTLYTALEGGLLLLHPFMPFLTEELFQRIPRRQGDKTPSITVANFPEFATLEVFHDQGAEKEYELLVNVSKGLRSLTAEYAIKDSAQTFIHPLDDSTHAILQAPISRPSIISLSGKAISSLTLLLPSDPSPTGCAVYTVGTLATVYLDVEGRIDIDKEIAKAKDRMKKANETVEKQRKVMDESWEAKVSEAVKETEREKLRAADLERGNFEKSIAQFEKMKIT</sequence>
<dbReference type="GO" id="GO:0005739">
    <property type="term" value="C:mitochondrion"/>
    <property type="evidence" value="ECO:0007669"/>
    <property type="project" value="UniProtKB-SubCell"/>
</dbReference>
<dbReference type="Gene3D" id="3.90.740.10">
    <property type="entry name" value="Valyl/Leucyl/Isoleucyl-tRNA synthetase, editing domain"/>
    <property type="match status" value="1"/>
</dbReference>
<evidence type="ECO:0000256" key="9">
    <source>
        <dbReference type="ARBA" id="ARBA00022917"/>
    </source>
</evidence>
<dbReference type="Pfam" id="PF00133">
    <property type="entry name" value="tRNA-synt_1"/>
    <property type="match status" value="1"/>
</dbReference>
<name>A0A6A6WQ44_9PLEO</name>
<evidence type="ECO:0000256" key="1">
    <source>
        <dbReference type="ARBA" id="ARBA00004173"/>
    </source>
</evidence>
<evidence type="ECO:0000256" key="7">
    <source>
        <dbReference type="ARBA" id="ARBA00022741"/>
    </source>
</evidence>
<dbReference type="PRINTS" id="PR00986">
    <property type="entry name" value="TRNASYNTHVAL"/>
</dbReference>
<evidence type="ECO:0000256" key="8">
    <source>
        <dbReference type="ARBA" id="ARBA00022840"/>
    </source>
</evidence>
<dbReference type="HAMAP" id="MF_02004">
    <property type="entry name" value="Val_tRNA_synth_type1"/>
    <property type="match status" value="1"/>
</dbReference>
<dbReference type="Pfam" id="PF08264">
    <property type="entry name" value="Anticodon_1"/>
    <property type="match status" value="1"/>
</dbReference>
<dbReference type="FunFam" id="3.40.50.620:FF:000020">
    <property type="entry name" value="Valine--tRNA ligase, mitochondrial"/>
    <property type="match status" value="1"/>
</dbReference>
<evidence type="ECO:0000256" key="6">
    <source>
        <dbReference type="ARBA" id="ARBA00022598"/>
    </source>
</evidence>
<dbReference type="EMBL" id="MU002566">
    <property type="protein sequence ID" value="KAF2786048.1"/>
    <property type="molecule type" value="Genomic_DNA"/>
</dbReference>
<evidence type="ECO:0000256" key="13">
    <source>
        <dbReference type="ARBA" id="ARBA00047552"/>
    </source>
</evidence>
<evidence type="ECO:0000256" key="14">
    <source>
        <dbReference type="RuleBase" id="RU363035"/>
    </source>
</evidence>
<accession>A0A6A6WQ44</accession>
<dbReference type="SUPFAM" id="SSF50677">
    <property type="entry name" value="ValRS/IleRS/LeuRS editing domain"/>
    <property type="match status" value="1"/>
</dbReference>
<evidence type="ECO:0000256" key="11">
    <source>
        <dbReference type="ARBA" id="ARBA00029936"/>
    </source>
</evidence>
<dbReference type="SUPFAM" id="SSF47323">
    <property type="entry name" value="Anticodon-binding domain of a subclass of class I aminoacyl-tRNA synthetases"/>
    <property type="match status" value="1"/>
</dbReference>
<feature type="region of interest" description="Disordered" evidence="16">
    <location>
        <begin position="1"/>
        <end position="111"/>
    </location>
</feature>